<dbReference type="GO" id="GO:0031965">
    <property type="term" value="C:nuclear membrane"/>
    <property type="evidence" value="ECO:0007669"/>
    <property type="project" value="UniProtKB-SubCell"/>
</dbReference>
<keyword evidence="4 11" id="KW-0812">Transmembrane</keyword>
<dbReference type="PANTHER" id="PTHR47464:SF1">
    <property type="entry name" value="MACOILIN-1"/>
    <property type="match status" value="1"/>
</dbReference>
<accession>A0A8D3B9B9</accession>
<evidence type="ECO:0000256" key="10">
    <source>
        <dbReference type="SAM" id="MobiDB-lite"/>
    </source>
</evidence>
<feature type="coiled-coil region" evidence="9">
    <location>
        <begin position="457"/>
        <end position="532"/>
    </location>
</feature>
<evidence type="ECO:0000256" key="2">
    <source>
        <dbReference type="ARBA" id="ARBA00004269"/>
    </source>
</evidence>
<reference evidence="12" key="2">
    <citation type="submission" date="2025-08" db="UniProtKB">
        <authorList>
            <consortium name="Ensembl"/>
        </authorList>
    </citation>
    <scope>IDENTIFICATION</scope>
</reference>
<evidence type="ECO:0000256" key="9">
    <source>
        <dbReference type="SAM" id="Coils"/>
    </source>
</evidence>
<evidence type="ECO:0000256" key="1">
    <source>
        <dbReference type="ARBA" id="ARBA00004232"/>
    </source>
</evidence>
<keyword evidence="7 11" id="KW-0472">Membrane</keyword>
<dbReference type="Pfam" id="PF09726">
    <property type="entry name" value="Macoilin"/>
    <property type="match status" value="1"/>
</dbReference>
<feature type="transmembrane region" description="Helical" evidence="11">
    <location>
        <begin position="52"/>
        <end position="80"/>
    </location>
</feature>
<evidence type="ECO:0000256" key="4">
    <source>
        <dbReference type="ARBA" id="ARBA00022692"/>
    </source>
</evidence>
<evidence type="ECO:0000256" key="8">
    <source>
        <dbReference type="ARBA" id="ARBA00023242"/>
    </source>
</evidence>
<evidence type="ECO:0000256" key="5">
    <source>
        <dbReference type="ARBA" id="ARBA00022824"/>
    </source>
</evidence>
<gene>
    <name evidence="12" type="primary">si:dkey-12h9.6</name>
</gene>
<dbReference type="InterPro" id="IPR019130">
    <property type="entry name" value="Macoilin"/>
</dbReference>
<organism evidence="12 13">
    <name type="scientific">Scophthalmus maximus</name>
    <name type="common">Turbot</name>
    <name type="synonym">Psetta maxima</name>
    <dbReference type="NCBI Taxonomy" id="52904"/>
    <lineage>
        <taxon>Eukaryota</taxon>
        <taxon>Metazoa</taxon>
        <taxon>Chordata</taxon>
        <taxon>Craniata</taxon>
        <taxon>Vertebrata</taxon>
        <taxon>Euteleostomi</taxon>
        <taxon>Actinopterygii</taxon>
        <taxon>Neopterygii</taxon>
        <taxon>Teleostei</taxon>
        <taxon>Neoteleostei</taxon>
        <taxon>Acanthomorphata</taxon>
        <taxon>Carangaria</taxon>
        <taxon>Pleuronectiformes</taxon>
        <taxon>Pleuronectoidei</taxon>
        <taxon>Scophthalmidae</taxon>
        <taxon>Scophthalmus</taxon>
    </lineage>
</organism>
<protein>
    <submittedName>
        <fullName evidence="12">Si:dkey-12h9.6</fullName>
    </submittedName>
</protein>
<name>A0A8D3B9B9_SCOMX</name>
<feature type="region of interest" description="Disordered" evidence="10">
    <location>
        <begin position="313"/>
        <end position="381"/>
    </location>
</feature>
<evidence type="ECO:0000256" key="3">
    <source>
        <dbReference type="ARBA" id="ARBA00008298"/>
    </source>
</evidence>
<comment type="subcellular location">
    <subcellularLocation>
        <location evidence="1">Nucleus membrane</location>
        <topology evidence="1">Multi-pass membrane protein</topology>
    </subcellularLocation>
    <subcellularLocation>
        <location evidence="2">Rough endoplasmic reticulum membrane</location>
        <topology evidence="2">Multi-pass membrane protein</topology>
    </subcellularLocation>
</comment>
<sequence length="655" mass="74712">GQNKGGKRGSCLARGRPDRMNEGLRAYTFLKFMMMWTLVLLADFILEFRLEYLWPCWLFFGSVYTTFHCHGLVICVVFVCAAFTLDIFCLIFVPLHWLFFVASTYVLFNYIWHTEKGICISTVSLWILLVYTEASLRLKDLKTSHANLSHLFAAHCIGYPVVYLGFDATCYFTNIFKLRIQKAVQSENDFHMHLLQHSLPPGLQVFPKTATDGSSRKSVHLRHPHNLRFLAFAQCTLSFILAKLATASGNEKCWCYTCNTVIALTFFVIVSVFADSKWKTKPESSQYQCQNGAVVAQDEVHTVDCLQIRSEERAPEKAAQEAKSAESVRRPPSSKHGAGESRDPAHGVAGGAESSTAAEHLPQEEQGSKAPRSQTDRVRRVSRDGEIRAEVIFSFLFYVRLEQELRKLKGELQASRQSEQELRSHICNLTNSERSLRPEVHAKEEHPQTGGMLEKKTRAETEARLSAEKQLDELQAQKVEEAASAARSLTNRQEHCETQMLRKRVKDLETEYKQLQLEYQVKESRVVDLESDIEALGQYRCVEKETDMLLSTLSAMQEKAQHLEYNLSAETRIKLDLFSALGDARRQLEIAQGFNPILEREIREMKQKIAEVMAVSPGVSYMAPRPPVPQYLTKLLNSERYMLNPRALMYQCLKK</sequence>
<feature type="transmembrane region" description="Helical" evidence="11">
    <location>
        <begin position="148"/>
        <end position="166"/>
    </location>
</feature>
<keyword evidence="5" id="KW-0256">Endoplasmic reticulum</keyword>
<evidence type="ECO:0000256" key="6">
    <source>
        <dbReference type="ARBA" id="ARBA00022989"/>
    </source>
</evidence>
<evidence type="ECO:0000256" key="11">
    <source>
        <dbReference type="SAM" id="Phobius"/>
    </source>
</evidence>
<evidence type="ECO:0000313" key="12">
    <source>
        <dbReference type="Ensembl" id="ENSSMAP00000030579.2"/>
    </source>
</evidence>
<proteinExistence type="inferred from homology"/>
<dbReference type="GeneTree" id="ENSGT00390000016613"/>
<keyword evidence="6 11" id="KW-1133">Transmembrane helix</keyword>
<feature type="transmembrane region" description="Helical" evidence="11">
    <location>
        <begin position="24"/>
        <end position="46"/>
    </location>
</feature>
<feature type="transmembrane region" description="Helical" evidence="11">
    <location>
        <begin position="253"/>
        <end position="274"/>
    </location>
</feature>
<dbReference type="Proteomes" id="UP000694558">
    <property type="component" value="Chromosome 20"/>
</dbReference>
<feature type="transmembrane region" description="Helical" evidence="11">
    <location>
        <begin position="87"/>
        <end position="112"/>
    </location>
</feature>
<reference evidence="12" key="1">
    <citation type="submission" date="2023-05" db="EMBL/GenBank/DDBJ databases">
        <title>High-quality long-read genome of Scophthalmus maximus.</title>
        <authorList>
            <person name="Lien S."/>
            <person name="Martinez P."/>
        </authorList>
    </citation>
    <scope>NUCLEOTIDE SEQUENCE [LARGE SCALE GENOMIC DNA]</scope>
</reference>
<dbReference type="GO" id="GO:0030867">
    <property type="term" value="C:rough endoplasmic reticulum membrane"/>
    <property type="evidence" value="ECO:0007669"/>
    <property type="project" value="UniProtKB-SubCell"/>
</dbReference>
<dbReference type="Ensembl" id="ENSSMAT00000030955.2">
    <property type="protein sequence ID" value="ENSSMAP00000030579.2"/>
    <property type="gene ID" value="ENSSMAG00000018726.2"/>
</dbReference>
<feature type="compositionally biased region" description="Basic and acidic residues" evidence="10">
    <location>
        <begin position="313"/>
        <end position="329"/>
    </location>
</feature>
<dbReference type="AlphaFoldDB" id="A0A8D3B9B9"/>
<comment type="similarity">
    <text evidence="3">Belongs to the macoilin family.</text>
</comment>
<dbReference type="PANTHER" id="PTHR47464">
    <property type="entry name" value="MACOILIN"/>
    <property type="match status" value="1"/>
</dbReference>
<keyword evidence="9" id="KW-0175">Coiled coil</keyword>
<dbReference type="GO" id="GO:0023041">
    <property type="term" value="P:neuronal signal transduction"/>
    <property type="evidence" value="ECO:0007669"/>
    <property type="project" value="InterPro"/>
</dbReference>
<evidence type="ECO:0000313" key="13">
    <source>
        <dbReference type="Proteomes" id="UP000694558"/>
    </source>
</evidence>
<evidence type="ECO:0000256" key="7">
    <source>
        <dbReference type="ARBA" id="ARBA00023136"/>
    </source>
</evidence>
<keyword evidence="8" id="KW-0539">Nucleus</keyword>